<keyword evidence="7" id="KW-1185">Reference proteome</keyword>
<dbReference type="InterPro" id="IPR015421">
    <property type="entry name" value="PyrdxlP-dep_Trfase_major"/>
</dbReference>
<keyword evidence="2 6" id="KW-0032">Aminotransferase</keyword>
<dbReference type="Pfam" id="PF21926">
    <property type="entry name" value="FeeM"/>
    <property type="match status" value="1"/>
</dbReference>
<dbReference type="PANTHER" id="PTHR42778">
    <property type="entry name" value="2-AMINOETHYLPHOSPHONATE--PYRUVATE TRANSAMINASE"/>
    <property type="match status" value="1"/>
</dbReference>
<dbReference type="InterPro" id="IPR015424">
    <property type="entry name" value="PyrdxlP-dep_Trfase"/>
</dbReference>
<name>A0ABY4E4G3_9NEIS</name>
<feature type="domain" description="N-acetyltransferase" evidence="5">
    <location>
        <begin position="2"/>
        <end position="167"/>
    </location>
</feature>
<dbReference type="Proteomes" id="UP000832011">
    <property type="component" value="Chromosome"/>
</dbReference>
<evidence type="ECO:0000313" key="6">
    <source>
        <dbReference type="EMBL" id="UOO90631.1"/>
    </source>
</evidence>
<keyword evidence="4" id="KW-0663">Pyridoxal phosphate</keyword>
<dbReference type="PROSITE" id="PS51186">
    <property type="entry name" value="GNAT"/>
    <property type="match status" value="1"/>
</dbReference>
<keyword evidence="3" id="KW-0808">Transferase</keyword>
<evidence type="ECO:0000259" key="5">
    <source>
        <dbReference type="PROSITE" id="PS51186"/>
    </source>
</evidence>
<comment type="cofactor">
    <cofactor evidence="1">
        <name>pyridoxal 5'-phosphate</name>
        <dbReference type="ChEBI" id="CHEBI:597326"/>
    </cofactor>
</comment>
<evidence type="ECO:0000313" key="7">
    <source>
        <dbReference type="Proteomes" id="UP000832011"/>
    </source>
</evidence>
<dbReference type="Gene3D" id="3.40.630.30">
    <property type="match status" value="1"/>
</dbReference>
<dbReference type="SUPFAM" id="SSF53383">
    <property type="entry name" value="PLP-dependent transferases"/>
    <property type="match status" value="1"/>
</dbReference>
<dbReference type="SUPFAM" id="SSF55729">
    <property type="entry name" value="Acyl-CoA N-acyltransferases (Nat)"/>
    <property type="match status" value="1"/>
</dbReference>
<reference evidence="6 7" key="1">
    <citation type="journal article" date="2022" name="Res Sq">
        <title>Evolution of multicellular longitudinally dividing oral cavity symbionts (Neisseriaceae).</title>
        <authorList>
            <person name="Nyongesa S."/>
            <person name="Weber P."/>
            <person name="Bernet E."/>
            <person name="Pullido F."/>
            <person name="Nieckarz M."/>
            <person name="Delaby M."/>
            <person name="Nieves C."/>
            <person name="Viehboeck T."/>
            <person name="Krause N."/>
            <person name="Rivera-Millot A."/>
            <person name="Nakamura A."/>
            <person name="Vischer N."/>
            <person name="VanNieuwenhze M."/>
            <person name="Brun Y."/>
            <person name="Cava F."/>
            <person name="Bulgheresi S."/>
            <person name="Veyrier F."/>
        </authorList>
    </citation>
    <scope>NUCLEOTIDE SEQUENCE [LARGE SCALE GENOMIC DNA]</scope>
    <source>
        <strain evidence="6 7">SN4</strain>
    </source>
</reference>
<organism evidence="6 7">
    <name type="scientific">Vitreoscilla massiliensis</name>
    <dbReference type="NCBI Taxonomy" id="1689272"/>
    <lineage>
        <taxon>Bacteria</taxon>
        <taxon>Pseudomonadati</taxon>
        <taxon>Pseudomonadota</taxon>
        <taxon>Betaproteobacteria</taxon>
        <taxon>Neisseriales</taxon>
        <taxon>Neisseriaceae</taxon>
        <taxon>Vitreoscilla</taxon>
    </lineage>
</organism>
<dbReference type="PANTHER" id="PTHR42778:SF1">
    <property type="entry name" value="2-AMINOETHYLPHOSPHONATE--PYRUVATE TRANSAMINASE"/>
    <property type="match status" value="1"/>
</dbReference>
<proteinExistence type="predicted"/>
<sequence>MYHCKIADTVAEFTAIARLNYATFVEEIPQHPANAEKLLVDKFHAENTYVVLYQDDELIAMLAFRDVRPFSLDGKIGAIEQHLDAATCRKLCEIRLLAVQPEHRHSFVFLRLAQALYVYVLDKNYSACVISGTTRQQKLYHHIGFQAFAPAVGTAAASFIPMVLNAIAARDFYAQFQRAQHCFYPGPVAQTSALSHTHVSHRSAEFTALHSEVCSRLLKLSGAPKVALLLGSGTLANEVMLNQLKAKHGTAMGLICSNGEFGTRLIQQARALGLRFRVYEVAWGQVFDAQDVAEQAQDCAWLAAVHGETSTGCLNDVALFSAYKAQRGGDFSIALDCVSSFGAVPFSLAEVDFASATSGKAIGALAGLSWVFYQQAYAKLAEQGTYAQLAHYDGHIPFTLPAYLLANVCDALVAYPERYTELAQRLHTLLHHPLLQAHCLHTNHYPTAVSYQFPSTWRLNTELNGLHLHQHSTYLQARACSQISTIQPTFAQDFAALSAWLAHTERVIDAAVSV</sequence>
<dbReference type="Gene3D" id="3.40.640.10">
    <property type="entry name" value="Type I PLP-dependent aspartate aminotransferase-like (Major domain)"/>
    <property type="match status" value="1"/>
</dbReference>
<dbReference type="GO" id="GO:0008483">
    <property type="term" value="F:transaminase activity"/>
    <property type="evidence" value="ECO:0007669"/>
    <property type="project" value="UniProtKB-KW"/>
</dbReference>
<evidence type="ECO:0000256" key="4">
    <source>
        <dbReference type="ARBA" id="ARBA00022898"/>
    </source>
</evidence>
<accession>A0ABY4E4G3</accession>
<evidence type="ECO:0000256" key="1">
    <source>
        <dbReference type="ARBA" id="ARBA00001933"/>
    </source>
</evidence>
<dbReference type="InterPro" id="IPR016181">
    <property type="entry name" value="Acyl_CoA_acyltransferase"/>
</dbReference>
<evidence type="ECO:0000256" key="2">
    <source>
        <dbReference type="ARBA" id="ARBA00022576"/>
    </source>
</evidence>
<dbReference type="InterPro" id="IPR000182">
    <property type="entry name" value="GNAT_dom"/>
</dbReference>
<dbReference type="RefSeq" id="WP_058304956.1">
    <property type="nucleotide sequence ID" value="NZ_CABKVG010000005.1"/>
</dbReference>
<dbReference type="EMBL" id="CP091511">
    <property type="protein sequence ID" value="UOO90631.1"/>
    <property type="molecule type" value="Genomic_DNA"/>
</dbReference>
<dbReference type="InterPro" id="IPR054597">
    <property type="entry name" value="FeeM_cat"/>
</dbReference>
<gene>
    <name evidence="6" type="ORF">LVJ82_06555</name>
</gene>
<evidence type="ECO:0000256" key="3">
    <source>
        <dbReference type="ARBA" id="ARBA00022679"/>
    </source>
</evidence>
<protein>
    <submittedName>
        <fullName evidence="6">Aminotransferase class V-fold PLP-dependent enzyme</fullName>
    </submittedName>
</protein>